<dbReference type="EMBL" id="MU006089">
    <property type="protein sequence ID" value="KAF2843199.1"/>
    <property type="molecule type" value="Genomic_DNA"/>
</dbReference>
<dbReference type="AlphaFoldDB" id="A0A9P4SJ25"/>
<feature type="region of interest" description="Disordered" evidence="1">
    <location>
        <begin position="95"/>
        <end position="146"/>
    </location>
</feature>
<proteinExistence type="predicted"/>
<evidence type="ECO:0000313" key="2">
    <source>
        <dbReference type="EMBL" id="KAF2843199.1"/>
    </source>
</evidence>
<name>A0A9P4SJ25_9PEZI</name>
<gene>
    <name evidence="2" type="ORF">M501DRAFT_66965</name>
</gene>
<evidence type="ECO:0000256" key="1">
    <source>
        <dbReference type="SAM" id="MobiDB-lite"/>
    </source>
</evidence>
<feature type="compositionally biased region" description="Basic and acidic residues" evidence="1">
    <location>
        <begin position="132"/>
        <end position="141"/>
    </location>
</feature>
<feature type="region of interest" description="Disordered" evidence="1">
    <location>
        <begin position="258"/>
        <end position="296"/>
    </location>
</feature>
<sequence>MTNNTMNSEFPWGLFTPPGPITSSTVAKLQIDHIDSLRGMGLYLDEHPDERNDLPSLLLSAIDLQRLVDDAPKTPRSPIDANRWLEEALAIDAKLDAESKQEPVDDDPALRSSAVDGDDHLMSGMDESPPQLKREPTEDRALSGLQDSAPEVYRSIFGPFRDPFLPETPKLKHATGVAYDDHPMADVQKPTFELAERKNNLPPSFQDMVQMLHQDKLMVERHRVTPPLTRLQNAFLNNIRVAPVTPQEQVIIPERQNTGRFQNEASIHRRAHSSVTDESSSTLDNDGSGRPDILSAADGSQVSETTFFTTHFTDAAYVFNQVINSARISEAQNAQLSHVLISNPPTGPAIPTCPVTPVFTTIPTGPVTLGFTGTPSRTATPSDTAMLSTTPSLTATPSHAVIPNLTTTPNVPAPTTSYTPYLPPPRSSFKAHRTWDSATFHYRLLYVLARRVTVDKRMHWAQAMELFKEVCPADELAGVKDSAFSCRGRDMVRRWGDVGGEVVRAYFETMRAKGGEEVRAWEEVLFAGQMGESE</sequence>
<dbReference type="Proteomes" id="UP000799429">
    <property type="component" value="Unassembled WGS sequence"/>
</dbReference>
<evidence type="ECO:0000313" key="3">
    <source>
        <dbReference type="Proteomes" id="UP000799429"/>
    </source>
</evidence>
<organism evidence="2 3">
    <name type="scientific">Patellaria atrata CBS 101060</name>
    <dbReference type="NCBI Taxonomy" id="1346257"/>
    <lineage>
        <taxon>Eukaryota</taxon>
        <taxon>Fungi</taxon>
        <taxon>Dikarya</taxon>
        <taxon>Ascomycota</taxon>
        <taxon>Pezizomycotina</taxon>
        <taxon>Dothideomycetes</taxon>
        <taxon>Dothideomycetes incertae sedis</taxon>
        <taxon>Patellariales</taxon>
        <taxon>Patellariaceae</taxon>
        <taxon>Patellaria</taxon>
    </lineage>
</organism>
<comment type="caution">
    <text evidence="2">The sequence shown here is derived from an EMBL/GenBank/DDBJ whole genome shotgun (WGS) entry which is preliminary data.</text>
</comment>
<accession>A0A9P4SJ25</accession>
<protein>
    <submittedName>
        <fullName evidence="2">Uncharacterized protein</fullName>
    </submittedName>
</protein>
<reference evidence="2" key="1">
    <citation type="journal article" date="2020" name="Stud. Mycol.">
        <title>101 Dothideomycetes genomes: a test case for predicting lifestyles and emergence of pathogens.</title>
        <authorList>
            <person name="Haridas S."/>
            <person name="Albert R."/>
            <person name="Binder M."/>
            <person name="Bloem J."/>
            <person name="Labutti K."/>
            <person name="Salamov A."/>
            <person name="Andreopoulos B."/>
            <person name="Baker S."/>
            <person name="Barry K."/>
            <person name="Bills G."/>
            <person name="Bluhm B."/>
            <person name="Cannon C."/>
            <person name="Castanera R."/>
            <person name="Culley D."/>
            <person name="Daum C."/>
            <person name="Ezra D."/>
            <person name="Gonzalez J."/>
            <person name="Henrissat B."/>
            <person name="Kuo A."/>
            <person name="Liang C."/>
            <person name="Lipzen A."/>
            <person name="Lutzoni F."/>
            <person name="Magnuson J."/>
            <person name="Mondo S."/>
            <person name="Nolan M."/>
            <person name="Ohm R."/>
            <person name="Pangilinan J."/>
            <person name="Park H.-J."/>
            <person name="Ramirez L."/>
            <person name="Alfaro M."/>
            <person name="Sun H."/>
            <person name="Tritt A."/>
            <person name="Yoshinaga Y."/>
            <person name="Zwiers L.-H."/>
            <person name="Turgeon B."/>
            <person name="Goodwin S."/>
            <person name="Spatafora J."/>
            <person name="Crous P."/>
            <person name="Grigoriev I."/>
        </authorList>
    </citation>
    <scope>NUCLEOTIDE SEQUENCE</scope>
    <source>
        <strain evidence="2">CBS 101060</strain>
    </source>
</reference>
<feature type="compositionally biased region" description="Polar residues" evidence="1">
    <location>
        <begin position="273"/>
        <end position="285"/>
    </location>
</feature>
<keyword evidence="3" id="KW-1185">Reference proteome</keyword>